<dbReference type="InterPro" id="IPR009078">
    <property type="entry name" value="Ferritin-like_SF"/>
</dbReference>
<reference evidence="9 10" key="1">
    <citation type="journal article" date="2011" name="Nature">
        <title>Genome sequencing reveals insights into physiology and longevity of the naked mole rat.</title>
        <authorList>
            <person name="Kim E.B."/>
            <person name="Fang X."/>
            <person name="Fushan A.A."/>
            <person name="Huang Z."/>
            <person name="Lobanov A.V."/>
            <person name="Han L."/>
            <person name="Marino S.M."/>
            <person name="Sun X."/>
            <person name="Turanov A.A."/>
            <person name="Yang P."/>
            <person name="Yim S.H."/>
            <person name="Zhao X."/>
            <person name="Kasaikina M.V."/>
            <person name="Stoletzki N."/>
            <person name="Peng C."/>
            <person name="Polak P."/>
            <person name="Xiong Z."/>
            <person name="Kiezun A."/>
            <person name="Zhu Y."/>
            <person name="Chen Y."/>
            <person name="Kryukov G.V."/>
            <person name="Zhang Q."/>
            <person name="Peshkin L."/>
            <person name="Yang L."/>
            <person name="Bronson R.T."/>
            <person name="Buffenstein R."/>
            <person name="Wang B."/>
            <person name="Han C."/>
            <person name="Li Q."/>
            <person name="Chen L."/>
            <person name="Zhao W."/>
            <person name="Sunyaev S.R."/>
            <person name="Park T.J."/>
            <person name="Zhang G."/>
            <person name="Wang J."/>
            <person name="Gladyshev V.N."/>
        </authorList>
    </citation>
    <scope>NUCLEOTIDE SEQUENCE [LARGE SCALE GENOMIC DNA]</scope>
</reference>
<dbReference type="GO" id="GO:0006826">
    <property type="term" value="P:iron ion transport"/>
    <property type="evidence" value="ECO:0007669"/>
    <property type="project" value="InterPro"/>
</dbReference>
<protein>
    <recommendedName>
        <fullName evidence="7">Ferritin</fullName>
    </recommendedName>
</protein>
<evidence type="ECO:0000259" key="8">
    <source>
        <dbReference type="PROSITE" id="PS50905"/>
    </source>
</evidence>
<evidence type="ECO:0000256" key="5">
    <source>
        <dbReference type="ARBA" id="ARBA00044942"/>
    </source>
</evidence>
<evidence type="ECO:0000256" key="1">
    <source>
        <dbReference type="ARBA" id="ARBA00007513"/>
    </source>
</evidence>
<dbReference type="SUPFAM" id="SSF47240">
    <property type="entry name" value="Ferritin-like"/>
    <property type="match status" value="1"/>
</dbReference>
<dbReference type="GO" id="GO:0008199">
    <property type="term" value="F:ferric iron binding"/>
    <property type="evidence" value="ECO:0007669"/>
    <property type="project" value="InterPro"/>
</dbReference>
<dbReference type="AlphaFoldDB" id="G5AW76"/>
<dbReference type="PANTHER" id="PTHR11431">
    <property type="entry name" value="FERRITIN"/>
    <property type="match status" value="1"/>
</dbReference>
<keyword evidence="2 7" id="KW-0409">Iron storage</keyword>
<feature type="domain" description="Ferritin-like diiron" evidence="8">
    <location>
        <begin position="1"/>
        <end position="60"/>
    </location>
</feature>
<comment type="subcellular location">
    <subcellularLocation>
        <location evidence="5">Autolysosome</location>
    </subcellularLocation>
</comment>
<accession>G5AW76</accession>
<keyword evidence="3 6" id="KW-0479">Metal-binding</keyword>
<dbReference type="Pfam" id="PF00210">
    <property type="entry name" value="Ferritin"/>
    <property type="match status" value="1"/>
</dbReference>
<dbReference type="Proteomes" id="UP000006813">
    <property type="component" value="Unassembled WGS sequence"/>
</dbReference>
<feature type="binding site" evidence="6">
    <location>
        <position position="8"/>
    </location>
    <ligand>
        <name>Fe cation</name>
        <dbReference type="ChEBI" id="CHEBI:24875"/>
        <label>1</label>
    </ligand>
</feature>
<dbReference type="EMBL" id="JH167263">
    <property type="protein sequence ID" value="EHB01287.1"/>
    <property type="molecule type" value="Genomic_DNA"/>
</dbReference>
<dbReference type="InterPro" id="IPR008331">
    <property type="entry name" value="Ferritin_DPS_dom"/>
</dbReference>
<proteinExistence type="inferred from homology"/>
<evidence type="ECO:0000313" key="9">
    <source>
        <dbReference type="EMBL" id="EHB01287.1"/>
    </source>
</evidence>
<evidence type="ECO:0000256" key="7">
    <source>
        <dbReference type="RuleBase" id="RU361145"/>
    </source>
</evidence>
<evidence type="ECO:0000256" key="6">
    <source>
        <dbReference type="PIRSR" id="PIRSR601519-1"/>
    </source>
</evidence>
<dbReference type="STRING" id="10181.G5AW76"/>
<dbReference type="GO" id="GO:0044754">
    <property type="term" value="C:autolysosome"/>
    <property type="evidence" value="ECO:0007669"/>
    <property type="project" value="UniProtKB-SubCell"/>
</dbReference>
<name>G5AW76_HETGA</name>
<dbReference type="GO" id="GO:0006879">
    <property type="term" value="P:intracellular iron ion homeostasis"/>
    <property type="evidence" value="ECO:0007669"/>
    <property type="project" value="UniProtKB-KW"/>
</dbReference>
<evidence type="ECO:0000256" key="4">
    <source>
        <dbReference type="ARBA" id="ARBA00023004"/>
    </source>
</evidence>
<dbReference type="GO" id="GO:0008198">
    <property type="term" value="F:ferrous iron binding"/>
    <property type="evidence" value="ECO:0007669"/>
    <property type="project" value="TreeGrafter"/>
</dbReference>
<dbReference type="InterPro" id="IPR012347">
    <property type="entry name" value="Ferritin-like"/>
</dbReference>
<dbReference type="InterPro" id="IPR009040">
    <property type="entry name" value="Ferritin-like_diiron"/>
</dbReference>
<evidence type="ECO:0000256" key="3">
    <source>
        <dbReference type="ARBA" id="ARBA00022723"/>
    </source>
</evidence>
<sequence>METALALEKNLNQALLDLHALGGADADRHLCEFLVSHFLEEEVKIIRKMDDQLTNLRRLASPEAVLSESL</sequence>
<dbReference type="PROSITE" id="PS50905">
    <property type="entry name" value="FERRITIN_LIKE"/>
    <property type="match status" value="1"/>
</dbReference>
<organism evidence="9 10">
    <name type="scientific">Heterocephalus glaber</name>
    <name type="common">Naked mole rat</name>
    <dbReference type="NCBI Taxonomy" id="10181"/>
    <lineage>
        <taxon>Eukaryota</taxon>
        <taxon>Metazoa</taxon>
        <taxon>Chordata</taxon>
        <taxon>Craniata</taxon>
        <taxon>Vertebrata</taxon>
        <taxon>Euteleostomi</taxon>
        <taxon>Mammalia</taxon>
        <taxon>Eutheria</taxon>
        <taxon>Euarchontoglires</taxon>
        <taxon>Glires</taxon>
        <taxon>Rodentia</taxon>
        <taxon>Hystricomorpha</taxon>
        <taxon>Bathyergidae</taxon>
        <taxon>Heterocephalus</taxon>
    </lineage>
</organism>
<comment type="similarity">
    <text evidence="1 7">Belongs to the ferritin family.</text>
</comment>
<comment type="function">
    <text evidence="7">Stores iron in a soluble, non-toxic, readily available form. Important for iron homeostasis. Iron is taken up in the ferrous form and deposited as ferric hydroxides after oxidation.</text>
</comment>
<dbReference type="InterPro" id="IPR001519">
    <property type="entry name" value="Ferritin"/>
</dbReference>
<gene>
    <name evidence="9" type="ORF">GW7_00924</name>
</gene>
<evidence type="ECO:0000256" key="2">
    <source>
        <dbReference type="ARBA" id="ARBA00022434"/>
    </source>
</evidence>
<dbReference type="PANTHER" id="PTHR11431:SF47">
    <property type="entry name" value="FERRITIN LIGHT CHAIN"/>
    <property type="match status" value="1"/>
</dbReference>
<keyword evidence="4 6" id="KW-0408">Iron</keyword>
<evidence type="ECO:0000313" key="10">
    <source>
        <dbReference type="Proteomes" id="UP000006813"/>
    </source>
</evidence>
<dbReference type="Bgee" id="ENSHGLG00000019999">
    <property type="expression patterns" value="Expressed in testis and 1 other cell type or tissue"/>
</dbReference>
<dbReference type="Gene3D" id="1.20.1260.10">
    <property type="match status" value="1"/>
</dbReference>
<dbReference type="InParanoid" id="G5AW76"/>